<protein>
    <submittedName>
        <fullName evidence="2">Uncharacterized protein</fullName>
    </submittedName>
</protein>
<reference evidence="3" key="1">
    <citation type="submission" date="2015-09" db="EMBL/GenBank/DDBJ databases">
        <authorList>
            <consortium name="Pathogen Informatics"/>
        </authorList>
    </citation>
    <scope>NUCLEOTIDE SEQUENCE [LARGE SCALE GENOMIC DNA]</scope>
    <source>
        <strain evidence="3">Lake Konstanz</strain>
    </source>
</reference>
<dbReference type="Proteomes" id="UP000051952">
    <property type="component" value="Unassembled WGS sequence"/>
</dbReference>
<organism evidence="2 3">
    <name type="scientific">Bodo saltans</name>
    <name type="common">Flagellated protozoan</name>
    <dbReference type="NCBI Taxonomy" id="75058"/>
    <lineage>
        <taxon>Eukaryota</taxon>
        <taxon>Discoba</taxon>
        <taxon>Euglenozoa</taxon>
        <taxon>Kinetoplastea</taxon>
        <taxon>Metakinetoplastina</taxon>
        <taxon>Eubodonida</taxon>
        <taxon>Bodonidae</taxon>
        <taxon>Bodo</taxon>
    </lineage>
</organism>
<dbReference type="EMBL" id="CYKH01001805">
    <property type="protein sequence ID" value="CUG90232.1"/>
    <property type="molecule type" value="Genomic_DNA"/>
</dbReference>
<keyword evidence="3" id="KW-1185">Reference proteome</keyword>
<evidence type="ECO:0000313" key="2">
    <source>
        <dbReference type="EMBL" id="CUG90232.1"/>
    </source>
</evidence>
<dbReference type="VEuPathDB" id="TriTrypDB:BSAL_25655"/>
<accession>A0A0S4JNZ5</accession>
<gene>
    <name evidence="2" type="ORF">BSAL_25655</name>
</gene>
<proteinExistence type="predicted"/>
<name>A0A0S4JNZ5_BODSA</name>
<evidence type="ECO:0000256" key="1">
    <source>
        <dbReference type="SAM" id="MobiDB-lite"/>
    </source>
</evidence>
<evidence type="ECO:0000313" key="3">
    <source>
        <dbReference type="Proteomes" id="UP000051952"/>
    </source>
</evidence>
<dbReference type="AlphaFoldDB" id="A0A0S4JNZ5"/>
<sequence>MLINHRSICLFFWCCYFKVSFLIKTKMMRRSCARLVGASSASSTSSSSHPSSRGVSAAVSTSGTTTTTSASADLVATTLSQIGTTDPFIRSLPPDSYITYDPVTGWRHLCIMVDATTQYVGGKSFCCMHNASKEVSLAAHSSSSSSGW</sequence>
<feature type="region of interest" description="Disordered" evidence="1">
    <location>
        <begin position="40"/>
        <end position="60"/>
    </location>
</feature>